<protein>
    <submittedName>
        <fullName evidence="2">Uncharacterized protein</fullName>
    </submittedName>
</protein>
<keyword evidence="1" id="KW-0812">Transmembrane</keyword>
<dbReference type="EMBL" id="ML996101">
    <property type="protein sequence ID" value="KAF2740070.1"/>
    <property type="molecule type" value="Genomic_DNA"/>
</dbReference>
<organism evidence="2 3">
    <name type="scientific">Polyplosphaeria fusca</name>
    <dbReference type="NCBI Taxonomy" id="682080"/>
    <lineage>
        <taxon>Eukaryota</taxon>
        <taxon>Fungi</taxon>
        <taxon>Dikarya</taxon>
        <taxon>Ascomycota</taxon>
        <taxon>Pezizomycotina</taxon>
        <taxon>Dothideomycetes</taxon>
        <taxon>Pleosporomycetidae</taxon>
        <taxon>Pleosporales</taxon>
        <taxon>Tetraplosphaeriaceae</taxon>
        <taxon>Polyplosphaeria</taxon>
    </lineage>
</organism>
<keyword evidence="1" id="KW-1133">Transmembrane helix</keyword>
<evidence type="ECO:0000313" key="3">
    <source>
        <dbReference type="Proteomes" id="UP000799444"/>
    </source>
</evidence>
<reference evidence="2" key="1">
    <citation type="journal article" date="2020" name="Stud. Mycol.">
        <title>101 Dothideomycetes genomes: a test case for predicting lifestyles and emergence of pathogens.</title>
        <authorList>
            <person name="Haridas S."/>
            <person name="Albert R."/>
            <person name="Binder M."/>
            <person name="Bloem J."/>
            <person name="Labutti K."/>
            <person name="Salamov A."/>
            <person name="Andreopoulos B."/>
            <person name="Baker S."/>
            <person name="Barry K."/>
            <person name="Bills G."/>
            <person name="Bluhm B."/>
            <person name="Cannon C."/>
            <person name="Castanera R."/>
            <person name="Culley D."/>
            <person name="Daum C."/>
            <person name="Ezra D."/>
            <person name="Gonzalez J."/>
            <person name="Henrissat B."/>
            <person name="Kuo A."/>
            <person name="Liang C."/>
            <person name="Lipzen A."/>
            <person name="Lutzoni F."/>
            <person name="Magnuson J."/>
            <person name="Mondo S."/>
            <person name="Nolan M."/>
            <person name="Ohm R."/>
            <person name="Pangilinan J."/>
            <person name="Park H.-J."/>
            <person name="Ramirez L."/>
            <person name="Alfaro M."/>
            <person name="Sun H."/>
            <person name="Tritt A."/>
            <person name="Yoshinaga Y."/>
            <person name="Zwiers L.-H."/>
            <person name="Turgeon B."/>
            <person name="Goodwin S."/>
            <person name="Spatafora J."/>
            <person name="Crous P."/>
            <person name="Grigoriev I."/>
        </authorList>
    </citation>
    <scope>NUCLEOTIDE SEQUENCE</scope>
    <source>
        <strain evidence="2">CBS 125425</strain>
    </source>
</reference>
<evidence type="ECO:0000256" key="1">
    <source>
        <dbReference type="SAM" id="Phobius"/>
    </source>
</evidence>
<evidence type="ECO:0000313" key="2">
    <source>
        <dbReference type="EMBL" id="KAF2740070.1"/>
    </source>
</evidence>
<comment type="caution">
    <text evidence="2">The sequence shown here is derived from an EMBL/GenBank/DDBJ whole genome shotgun (WGS) entry which is preliminary data.</text>
</comment>
<name>A0A9P4V918_9PLEO</name>
<feature type="transmembrane region" description="Helical" evidence="1">
    <location>
        <begin position="6"/>
        <end position="24"/>
    </location>
</feature>
<accession>A0A9P4V918</accession>
<keyword evidence="1" id="KW-0472">Membrane</keyword>
<dbReference type="AlphaFoldDB" id="A0A9P4V918"/>
<sequence length="171" mass="19994">MISFISTIFLIIIPIIGIIISLKLKYTWETYRNKLLNQWYDWYPSPLPSTTTPLTPSLQAHLPPYPNATRTPSPLRRLDSAKIHTHGFPKMLVHEFDYEPPLPRGVDFTNDKSALDLYRTCPRDQLMPEVIDAATADFKARRREGIAQDLSDETWAERQERLRQHWAFQED</sequence>
<gene>
    <name evidence="2" type="ORF">EJ04DRAFT_508081</name>
</gene>
<proteinExistence type="predicted"/>
<dbReference type="Proteomes" id="UP000799444">
    <property type="component" value="Unassembled WGS sequence"/>
</dbReference>
<keyword evidence="3" id="KW-1185">Reference proteome</keyword>